<evidence type="ECO:0000313" key="4">
    <source>
        <dbReference type="EMBL" id="BBB01147.1"/>
    </source>
</evidence>
<keyword evidence="1" id="KW-0677">Repeat</keyword>
<gene>
    <name evidence="4" type="ORF">RVR_8414</name>
</gene>
<dbReference type="Proteomes" id="UP000595703">
    <property type="component" value="Chromosome"/>
</dbReference>
<accession>A0A7U3UYX9</accession>
<organism evidence="4 5">
    <name type="scientific">Actinacidiphila reveromycinica</name>
    <dbReference type="NCBI Taxonomy" id="659352"/>
    <lineage>
        <taxon>Bacteria</taxon>
        <taxon>Bacillati</taxon>
        <taxon>Actinomycetota</taxon>
        <taxon>Actinomycetes</taxon>
        <taxon>Kitasatosporales</taxon>
        <taxon>Streptomycetaceae</taxon>
        <taxon>Actinacidiphila</taxon>
    </lineage>
</organism>
<reference evidence="4 5" key="2">
    <citation type="journal article" date="2011" name="J. Antibiot.">
        <title>Furaquinocins I and J: novel polyketide isoprenoid hybrid compounds from Streptomyces reveromyceticus SN-593.</title>
        <authorList>
            <person name="Panthee S."/>
            <person name="Takahashi S."/>
            <person name="Takagi H."/>
            <person name="Nogawa T."/>
            <person name="Oowada E."/>
            <person name="Uramoto M."/>
            <person name="Osada H."/>
        </authorList>
    </citation>
    <scope>NUCLEOTIDE SEQUENCE [LARGE SCALE GENOMIC DNA]</scope>
    <source>
        <strain evidence="4 5">SN-593</strain>
    </source>
</reference>
<dbReference type="PANTHER" id="PTHR47016:SF5">
    <property type="entry name" value="CLP DOMAIN SUPERFAMILY PROTEIN"/>
    <property type="match status" value="1"/>
</dbReference>
<dbReference type="InterPro" id="IPR004176">
    <property type="entry name" value="Clp_R_N"/>
</dbReference>
<dbReference type="InterPro" id="IPR044217">
    <property type="entry name" value="CLPT1/2"/>
</dbReference>
<dbReference type="KEGG" id="arev:RVR_8414"/>
<dbReference type="SUPFAM" id="SSF81923">
    <property type="entry name" value="Double Clp-N motif"/>
    <property type="match status" value="1"/>
</dbReference>
<dbReference type="PANTHER" id="PTHR47016">
    <property type="entry name" value="ATP-DEPENDENT CLP PROTEASE ATP-BINDING SUBUNIT CLPT1, CHLOROPLASTIC"/>
    <property type="match status" value="1"/>
</dbReference>
<evidence type="ECO:0000256" key="1">
    <source>
        <dbReference type="PROSITE-ProRule" id="PRU01251"/>
    </source>
</evidence>
<dbReference type="PROSITE" id="PS51903">
    <property type="entry name" value="CLP_R"/>
    <property type="match status" value="1"/>
</dbReference>
<dbReference type="Gene3D" id="1.10.1780.10">
    <property type="entry name" value="Clp, N-terminal domain"/>
    <property type="match status" value="1"/>
</dbReference>
<dbReference type="EMBL" id="AP018365">
    <property type="protein sequence ID" value="BBB01147.1"/>
    <property type="molecule type" value="Genomic_DNA"/>
</dbReference>
<feature type="domain" description="Clp R" evidence="3">
    <location>
        <begin position="96"/>
        <end position="238"/>
    </location>
</feature>
<dbReference type="InterPro" id="IPR036628">
    <property type="entry name" value="Clp_N_dom_sf"/>
</dbReference>
<protein>
    <submittedName>
        <fullName evidence="4">Putative ClpX protein</fullName>
    </submittedName>
</protein>
<dbReference type="RefSeq" id="WP_202237085.1">
    <property type="nucleotide sequence ID" value="NZ_AP018365.1"/>
</dbReference>
<proteinExistence type="predicted"/>
<dbReference type="Pfam" id="PF02861">
    <property type="entry name" value="Clp_N"/>
    <property type="match status" value="1"/>
</dbReference>
<evidence type="ECO:0000259" key="3">
    <source>
        <dbReference type="PROSITE" id="PS51903"/>
    </source>
</evidence>
<dbReference type="AlphaFoldDB" id="A0A7U3UYX9"/>
<name>A0A7U3UYX9_9ACTN</name>
<keyword evidence="5" id="KW-1185">Reference proteome</keyword>
<sequence length="278" mass="29480">MTEQQPVRLDDLIDYVKQLHPGDDPLQHLERAVGVAGHLGDVADHLIGHFVDQARRAGASWTDIGQHMGVSKQAAQKRFVPKVPEDLEFLGAEATFSRFTPRARTSVATAEQEAREARHSFVEPEHLVLGLLAQSDTLAYHALSALGTEPDRVRAAVATPGTEEQPLMGHIPVGAATKRTLQLVLREALRLGHNYIGTEHILLGVLSDEQQPAAVALTGLGVTHEAVERWVLATLDRFVEANRAAEQAAFGTPGPASGDASGGSSGPASGGSSGEARG</sequence>
<evidence type="ECO:0000313" key="5">
    <source>
        <dbReference type="Proteomes" id="UP000595703"/>
    </source>
</evidence>
<reference evidence="4 5" key="3">
    <citation type="journal article" date="2011" name="Nat. Chem. Biol.">
        <title>Reveromycin A biosynthesis uses RevG and RevJ for stereospecific spiroacetal formation.</title>
        <authorList>
            <person name="Takahashi S."/>
            <person name="Toyoda A."/>
            <person name="Sekiyama Y."/>
            <person name="Takagi H."/>
            <person name="Nogawa T."/>
            <person name="Uramoto M."/>
            <person name="Suzuki R."/>
            <person name="Koshino H."/>
            <person name="Kumano T."/>
            <person name="Panthee S."/>
            <person name="Dairi T."/>
            <person name="Ishikawa J."/>
            <person name="Ikeda H."/>
            <person name="Sakaki Y."/>
            <person name="Osada H."/>
        </authorList>
    </citation>
    <scope>NUCLEOTIDE SEQUENCE [LARGE SCALE GENOMIC DNA]</scope>
    <source>
        <strain evidence="4 5">SN-593</strain>
    </source>
</reference>
<evidence type="ECO:0000256" key="2">
    <source>
        <dbReference type="SAM" id="MobiDB-lite"/>
    </source>
</evidence>
<reference evidence="4 5" key="4">
    <citation type="journal article" date="2020" name="Sci. Rep.">
        <title>beta-carboline chemical signals induce reveromycin production through a LuxR family regulator in Streptomyces sp. SN-593.</title>
        <authorList>
            <person name="Panthee S."/>
            <person name="Kito N."/>
            <person name="Hayashi T."/>
            <person name="Shimizu T."/>
            <person name="Ishikawa J."/>
            <person name="Hamamoto H."/>
            <person name="Osada H."/>
            <person name="Takahashi S."/>
        </authorList>
    </citation>
    <scope>NUCLEOTIDE SEQUENCE [LARGE SCALE GENOMIC DNA]</scope>
    <source>
        <strain evidence="4 5">SN-593</strain>
    </source>
</reference>
<feature type="region of interest" description="Disordered" evidence="2">
    <location>
        <begin position="249"/>
        <end position="278"/>
    </location>
</feature>
<feature type="compositionally biased region" description="Gly residues" evidence="2">
    <location>
        <begin position="260"/>
        <end position="278"/>
    </location>
</feature>
<reference evidence="4 5" key="1">
    <citation type="journal article" date="2010" name="J. Bacteriol.">
        <title>Biochemical characterization of a novel indole prenyltransferase from Streptomyces sp. SN-593.</title>
        <authorList>
            <person name="Takahashi S."/>
            <person name="Takagi H."/>
            <person name="Toyoda A."/>
            <person name="Uramoto M."/>
            <person name="Nogawa T."/>
            <person name="Ueki M."/>
            <person name="Sakaki Y."/>
            <person name="Osada H."/>
        </authorList>
    </citation>
    <scope>NUCLEOTIDE SEQUENCE [LARGE SCALE GENOMIC DNA]</scope>
    <source>
        <strain evidence="4 5">SN-593</strain>
    </source>
</reference>